<organism evidence="1 2">
    <name type="scientific">Thermatribacter velox</name>
    <dbReference type="NCBI Taxonomy" id="3039681"/>
    <lineage>
        <taxon>Bacteria</taxon>
        <taxon>Pseudomonadati</taxon>
        <taxon>Atribacterota</taxon>
        <taxon>Atribacteria</taxon>
        <taxon>Atribacterales</taxon>
        <taxon>Thermatribacteraceae</taxon>
        <taxon>Thermatribacter</taxon>
    </lineage>
</organism>
<protein>
    <submittedName>
        <fullName evidence="1">Uncharacterized protein</fullName>
    </submittedName>
</protein>
<name>A0ABZ2YBM3_9BACT</name>
<sequence>MEKREYAGLEGSMIENIPFAEKIARWPWIQDKRVKKRFLKEEELKLLDKNLTCLLCGQVHEGDCPQKS</sequence>
<dbReference type="RefSeq" id="WP_369017284.1">
    <property type="nucleotide sequence ID" value="NZ_CP121689.1"/>
</dbReference>
<dbReference type="EMBL" id="CP121689">
    <property type="protein sequence ID" value="WZL75138.1"/>
    <property type="molecule type" value="Genomic_DNA"/>
</dbReference>
<keyword evidence="2" id="KW-1185">Reference proteome</keyword>
<proteinExistence type="predicted"/>
<reference evidence="1 2" key="1">
    <citation type="submission" date="2023-03" db="EMBL/GenBank/DDBJ databases">
        <title>Novel Species.</title>
        <authorList>
            <person name="Ma S."/>
        </authorList>
    </citation>
    <scope>NUCLEOTIDE SEQUENCE [LARGE SCALE GENOMIC DNA]</scope>
    <source>
        <strain evidence="1 2">B11</strain>
    </source>
</reference>
<gene>
    <name evidence="1" type="ORF">QBE54_05920</name>
</gene>
<accession>A0ABZ2YBM3</accession>
<dbReference type="Proteomes" id="UP001461341">
    <property type="component" value="Chromosome"/>
</dbReference>
<evidence type="ECO:0000313" key="1">
    <source>
        <dbReference type="EMBL" id="WZL75138.1"/>
    </source>
</evidence>
<evidence type="ECO:0000313" key="2">
    <source>
        <dbReference type="Proteomes" id="UP001461341"/>
    </source>
</evidence>